<dbReference type="EMBL" id="JTDF01022440">
    <property type="protein sequence ID" value="KAF8560510.1"/>
    <property type="molecule type" value="Genomic_DNA"/>
</dbReference>
<proteinExistence type="predicted"/>
<feature type="transmembrane region" description="Helical" evidence="1">
    <location>
        <begin position="5"/>
        <end position="30"/>
    </location>
</feature>
<dbReference type="PANTHER" id="PTHR11440">
    <property type="entry name" value="LECITHIN-CHOLESTEROL ACYLTRANSFERASE-RELATED"/>
    <property type="match status" value="1"/>
</dbReference>
<dbReference type="Pfam" id="PF02450">
    <property type="entry name" value="LCAT"/>
    <property type="match status" value="2"/>
</dbReference>
<evidence type="ECO:0000256" key="1">
    <source>
        <dbReference type="SAM" id="Phobius"/>
    </source>
</evidence>
<keyword evidence="1" id="KW-0472">Membrane</keyword>
<dbReference type="AlphaFoldDB" id="A0A8T0CXY2"/>
<reference evidence="2 3" key="1">
    <citation type="submission" date="2019-07" db="EMBL/GenBank/DDBJ databases">
        <title>Annotation for the trematode Paragonimus westermani.</title>
        <authorList>
            <person name="Choi Y.-J."/>
        </authorList>
    </citation>
    <scope>NUCLEOTIDE SEQUENCE [LARGE SCALE GENOMIC DNA]</scope>
    <source>
        <strain evidence="2">180907_Pwestermani</strain>
    </source>
</reference>
<evidence type="ECO:0000313" key="3">
    <source>
        <dbReference type="Proteomes" id="UP000699462"/>
    </source>
</evidence>
<dbReference type="SUPFAM" id="SSF53474">
    <property type="entry name" value="alpha/beta-Hydrolases"/>
    <property type="match status" value="1"/>
</dbReference>
<protein>
    <recommendedName>
        <fullName evidence="4">Lysophospholipase III</fullName>
    </recommendedName>
</protein>
<evidence type="ECO:0008006" key="4">
    <source>
        <dbReference type="Google" id="ProtNLM"/>
    </source>
</evidence>
<organism evidence="2 3">
    <name type="scientific">Paragonimus westermani</name>
    <dbReference type="NCBI Taxonomy" id="34504"/>
    <lineage>
        <taxon>Eukaryota</taxon>
        <taxon>Metazoa</taxon>
        <taxon>Spiralia</taxon>
        <taxon>Lophotrochozoa</taxon>
        <taxon>Platyhelminthes</taxon>
        <taxon>Trematoda</taxon>
        <taxon>Digenea</taxon>
        <taxon>Plagiorchiida</taxon>
        <taxon>Troglotremata</taxon>
        <taxon>Troglotrematidae</taxon>
        <taxon>Paragonimus</taxon>
    </lineage>
</organism>
<keyword evidence="1" id="KW-1133">Transmembrane helix</keyword>
<keyword evidence="3" id="KW-1185">Reference proteome</keyword>
<dbReference type="OrthoDB" id="190846at2759"/>
<gene>
    <name evidence="2" type="ORF">P879_08046</name>
</gene>
<evidence type="ECO:0000313" key="2">
    <source>
        <dbReference type="EMBL" id="KAF8560510.1"/>
    </source>
</evidence>
<keyword evidence="1" id="KW-0812">Transmembrane</keyword>
<name>A0A8T0CXY2_9TREM</name>
<sequence>MTYEVVLFCVMDSKLIVILIIIHVATLLGYCEDHLESPKYPIILIPGDGGSQAYCIPKGNTQGFLVWVNLRYFLTPGSLAEYFSVKYDPETGEISDSDLCEVVFPGWGDTWSIENLDTSKHSGTVYFESLITALRQDPFFVSNKTIRGAPFDFRRAPNENSAFMIKLRRLVEETYVNAANKPVVLLGHSLGSLYTLAFFATVSDTWKQKYVKAFLSVSGPLGGSVKALKIEASGDNFGIYIRSPVSFRPVQRSLPSTAFLLPDPRLWPPSEPLIITPTVNYSAHDYEKFFQDINFAVGYELMRNTKSSLDGLIGPTGVNEIYCIHGSNLPTTYHMIYSEPTFYRSGFPDQYPTLVPGNGDGTVHMRSLELCRFWAGAKHIVLDGAEHLQIVGDPRLIDLVRQLIGARSHD</sequence>
<dbReference type="Proteomes" id="UP000699462">
    <property type="component" value="Unassembled WGS sequence"/>
</dbReference>
<dbReference type="InterPro" id="IPR003386">
    <property type="entry name" value="LACT/PDAT_acylTrfase"/>
</dbReference>
<dbReference type="InterPro" id="IPR029058">
    <property type="entry name" value="AB_hydrolase_fold"/>
</dbReference>
<dbReference type="Gene3D" id="3.40.50.1820">
    <property type="entry name" value="alpha/beta hydrolase"/>
    <property type="match status" value="2"/>
</dbReference>
<comment type="caution">
    <text evidence="2">The sequence shown here is derived from an EMBL/GenBank/DDBJ whole genome shotgun (WGS) entry which is preliminary data.</text>
</comment>
<dbReference type="GO" id="GO:0008374">
    <property type="term" value="F:O-acyltransferase activity"/>
    <property type="evidence" value="ECO:0007669"/>
    <property type="project" value="InterPro"/>
</dbReference>
<accession>A0A8T0CXY2</accession>
<dbReference type="GO" id="GO:0006629">
    <property type="term" value="P:lipid metabolic process"/>
    <property type="evidence" value="ECO:0007669"/>
    <property type="project" value="InterPro"/>
</dbReference>